<dbReference type="InterPro" id="IPR003362">
    <property type="entry name" value="Bact_transf"/>
</dbReference>
<organism evidence="5 6">
    <name type="scientific">Devosia oryziradicis</name>
    <dbReference type="NCBI Taxonomy" id="2801335"/>
    <lineage>
        <taxon>Bacteria</taxon>
        <taxon>Pseudomonadati</taxon>
        <taxon>Pseudomonadota</taxon>
        <taxon>Alphaproteobacteria</taxon>
        <taxon>Hyphomicrobiales</taxon>
        <taxon>Devosiaceae</taxon>
        <taxon>Devosia</taxon>
    </lineage>
</organism>
<dbReference type="Proteomes" id="UP000595460">
    <property type="component" value="Chromosome"/>
</dbReference>
<evidence type="ECO:0000259" key="4">
    <source>
        <dbReference type="Pfam" id="PF02397"/>
    </source>
</evidence>
<keyword evidence="3" id="KW-0472">Membrane</keyword>
<protein>
    <submittedName>
        <fullName evidence="5">Sugar transferase</fullName>
    </submittedName>
</protein>
<keyword evidence="5" id="KW-0808">Transferase</keyword>
<keyword evidence="3" id="KW-0812">Transmembrane</keyword>
<evidence type="ECO:0000256" key="3">
    <source>
        <dbReference type="SAM" id="Phobius"/>
    </source>
</evidence>
<evidence type="ECO:0000313" key="5">
    <source>
        <dbReference type="EMBL" id="QQR37849.1"/>
    </source>
</evidence>
<keyword evidence="3" id="KW-1133">Transmembrane helix</keyword>
<proteinExistence type="inferred from homology"/>
<dbReference type="EMBL" id="CP068047">
    <property type="protein sequence ID" value="QQR37849.1"/>
    <property type="molecule type" value="Genomic_DNA"/>
</dbReference>
<dbReference type="GO" id="GO:0016740">
    <property type="term" value="F:transferase activity"/>
    <property type="evidence" value="ECO:0007669"/>
    <property type="project" value="UniProtKB-KW"/>
</dbReference>
<dbReference type="Pfam" id="PF02397">
    <property type="entry name" value="Bac_transf"/>
    <property type="match status" value="1"/>
</dbReference>
<evidence type="ECO:0000256" key="1">
    <source>
        <dbReference type="ARBA" id="ARBA00006464"/>
    </source>
</evidence>
<sequence>MRLPRRGEPLFVPSARRTRHLIAKRAFDILASAGALLALLPFFIILAVLIKTTSKGPVLFRQEREGRWGKPFMAYKFRSMKVEECDLSGVAQTVKDDPRVTAIGRLIRRTSIDELPQLLNVLMGDMSLVGPRPHVSGMLAGGMGYKELVPYYDQRLEMLPGLTGWAQVNGLRGPTERADRARARIDHDLAYIQNFSFWLDLYIIGQTIRHEFVGGSGH</sequence>
<accession>A0ABX7C0T8</accession>
<keyword evidence="6" id="KW-1185">Reference proteome</keyword>
<gene>
    <name evidence="5" type="ORF">JI749_13935</name>
</gene>
<name>A0ABX7C0T8_9HYPH</name>
<keyword evidence="2" id="KW-0270">Exopolysaccharide synthesis</keyword>
<evidence type="ECO:0000313" key="6">
    <source>
        <dbReference type="Proteomes" id="UP000595460"/>
    </source>
</evidence>
<dbReference type="PANTHER" id="PTHR30576:SF0">
    <property type="entry name" value="UNDECAPRENYL-PHOSPHATE N-ACETYLGALACTOSAMINYL 1-PHOSPHATE TRANSFERASE-RELATED"/>
    <property type="match status" value="1"/>
</dbReference>
<reference evidence="5 6" key="1">
    <citation type="submission" date="2021-01" db="EMBL/GenBank/DDBJ databases">
        <title>Genome seq and assembly of Devosia sp. G19.</title>
        <authorList>
            <person name="Chhetri G."/>
        </authorList>
    </citation>
    <scope>NUCLEOTIDE SEQUENCE [LARGE SCALE GENOMIC DNA]</scope>
    <source>
        <strain evidence="5 6">G19</strain>
    </source>
</reference>
<dbReference type="PANTHER" id="PTHR30576">
    <property type="entry name" value="COLANIC BIOSYNTHESIS UDP-GLUCOSE LIPID CARRIER TRANSFERASE"/>
    <property type="match status" value="1"/>
</dbReference>
<feature type="transmembrane region" description="Helical" evidence="3">
    <location>
        <begin position="26"/>
        <end position="50"/>
    </location>
</feature>
<evidence type="ECO:0000256" key="2">
    <source>
        <dbReference type="ARBA" id="ARBA00023169"/>
    </source>
</evidence>
<comment type="similarity">
    <text evidence="1">Belongs to the bacterial sugar transferase family.</text>
</comment>
<feature type="domain" description="Bacterial sugar transferase" evidence="4">
    <location>
        <begin position="24"/>
        <end position="210"/>
    </location>
</feature>